<accession>A0A9P9WH58</accession>
<keyword evidence="3" id="KW-0223">Dioxygenase</keyword>
<keyword evidence="5" id="KW-0408">Iron</keyword>
<evidence type="ECO:0000256" key="3">
    <source>
        <dbReference type="ARBA" id="ARBA00022964"/>
    </source>
</evidence>
<dbReference type="InterPro" id="IPR044862">
    <property type="entry name" value="Pro_4_hyd_alph_FE2OG_OXY"/>
</dbReference>
<dbReference type="Gene3D" id="2.60.120.620">
    <property type="entry name" value="q2cbj1_9rhob like domain"/>
    <property type="match status" value="1"/>
</dbReference>
<dbReference type="EMBL" id="JAFIMR010000026">
    <property type="protein sequence ID" value="KAI1862969.1"/>
    <property type="molecule type" value="Genomic_DNA"/>
</dbReference>
<reference evidence="7" key="1">
    <citation type="submission" date="2021-03" db="EMBL/GenBank/DDBJ databases">
        <title>Revisited historic fungal species revealed as producer of novel bioactive compounds through whole genome sequencing and comparative genomics.</title>
        <authorList>
            <person name="Vignolle G.A."/>
            <person name="Hochenegger N."/>
            <person name="Mach R.L."/>
            <person name="Mach-Aigner A.R."/>
            <person name="Javad Rahimi M."/>
            <person name="Salim K.A."/>
            <person name="Chan C.M."/>
            <person name="Lim L.B.L."/>
            <person name="Cai F."/>
            <person name="Druzhinina I.S."/>
            <person name="U'Ren J.M."/>
            <person name="Derntl C."/>
        </authorList>
    </citation>
    <scope>NUCLEOTIDE SEQUENCE</scope>
    <source>
        <strain evidence="7">TUCIM 5799</strain>
    </source>
</reference>
<gene>
    <name evidence="7" type="ORF">JX265_009015</name>
</gene>
<dbReference type="Proteomes" id="UP000829685">
    <property type="component" value="Unassembled WGS sequence"/>
</dbReference>
<evidence type="ECO:0000256" key="2">
    <source>
        <dbReference type="ARBA" id="ARBA00022723"/>
    </source>
</evidence>
<keyword evidence="2" id="KW-0479">Metal-binding</keyword>
<feature type="domain" description="Prolyl 4-hydroxylase alpha subunit" evidence="6">
    <location>
        <begin position="65"/>
        <end position="267"/>
    </location>
</feature>
<protein>
    <recommendedName>
        <fullName evidence="6">Prolyl 4-hydroxylase alpha subunit domain-containing protein</fullName>
    </recommendedName>
</protein>
<evidence type="ECO:0000256" key="5">
    <source>
        <dbReference type="ARBA" id="ARBA00023004"/>
    </source>
</evidence>
<comment type="cofactor">
    <cofactor evidence="1">
        <name>L-ascorbate</name>
        <dbReference type="ChEBI" id="CHEBI:38290"/>
    </cofactor>
</comment>
<proteinExistence type="predicted"/>
<dbReference type="InterPro" id="IPR045054">
    <property type="entry name" value="P4HA-like"/>
</dbReference>
<dbReference type="GO" id="GO:0005506">
    <property type="term" value="F:iron ion binding"/>
    <property type="evidence" value="ECO:0007669"/>
    <property type="project" value="InterPro"/>
</dbReference>
<dbReference type="Pfam" id="PF13640">
    <property type="entry name" value="2OG-FeII_Oxy_3"/>
    <property type="match status" value="1"/>
</dbReference>
<dbReference type="GO" id="GO:0031418">
    <property type="term" value="F:L-ascorbic acid binding"/>
    <property type="evidence" value="ECO:0007669"/>
    <property type="project" value="InterPro"/>
</dbReference>
<evidence type="ECO:0000256" key="4">
    <source>
        <dbReference type="ARBA" id="ARBA00023002"/>
    </source>
</evidence>
<comment type="caution">
    <text evidence="7">The sequence shown here is derived from an EMBL/GenBank/DDBJ whole genome shotgun (WGS) entry which is preliminary data.</text>
</comment>
<dbReference type="GO" id="GO:0005783">
    <property type="term" value="C:endoplasmic reticulum"/>
    <property type="evidence" value="ECO:0007669"/>
    <property type="project" value="TreeGrafter"/>
</dbReference>
<evidence type="ECO:0000313" key="8">
    <source>
        <dbReference type="Proteomes" id="UP000829685"/>
    </source>
</evidence>
<dbReference type="PANTHER" id="PTHR10869">
    <property type="entry name" value="PROLYL 4-HYDROXYLASE ALPHA SUBUNIT"/>
    <property type="match status" value="1"/>
</dbReference>
<evidence type="ECO:0000313" key="7">
    <source>
        <dbReference type="EMBL" id="KAI1862969.1"/>
    </source>
</evidence>
<dbReference type="GO" id="GO:0004656">
    <property type="term" value="F:procollagen-proline 4-dioxygenase activity"/>
    <property type="evidence" value="ECO:0007669"/>
    <property type="project" value="TreeGrafter"/>
</dbReference>
<organism evidence="7 8">
    <name type="scientific">Neoarthrinium moseri</name>
    <dbReference type="NCBI Taxonomy" id="1658444"/>
    <lineage>
        <taxon>Eukaryota</taxon>
        <taxon>Fungi</taxon>
        <taxon>Dikarya</taxon>
        <taxon>Ascomycota</taxon>
        <taxon>Pezizomycotina</taxon>
        <taxon>Sordariomycetes</taxon>
        <taxon>Xylariomycetidae</taxon>
        <taxon>Amphisphaeriales</taxon>
        <taxon>Apiosporaceae</taxon>
        <taxon>Neoarthrinium</taxon>
    </lineage>
</organism>
<name>A0A9P9WH58_9PEZI</name>
<evidence type="ECO:0000259" key="6">
    <source>
        <dbReference type="SMART" id="SM00702"/>
    </source>
</evidence>
<sequence>MKKSSQVAVVITALLAVLLLVALSTSVSLPAATRFLASFDLRWPFQERFECLSLSYTTEIISLDPLLIYIHGFLSPQEIAGILAAGEDRFEPSTVYRNGELIQNPYRTSSSAGLPDDDPAVSCILGRARKFLGTTLDPVADEMGIPQLVRYTQGQHYDLHRDWLRVPQQAFDGSARVFNRPASFFAILQDNCTDGETWFPFVEPVRPRDRGELWRRHEEGGLAFKPVAGNALFWVNLFANNTGDDRTVHAGLPVTGGLKTALNIWPRKYWDSIDPE</sequence>
<dbReference type="AlphaFoldDB" id="A0A9P9WH58"/>
<dbReference type="InterPro" id="IPR006620">
    <property type="entry name" value="Pro_4_hyd_alph"/>
</dbReference>
<dbReference type="PANTHER" id="PTHR10869:SF242">
    <property type="entry name" value="PROLYL 4-HYDROXYLASE ALPHA SUBUNIT DOMAIN-CONTAINING PROTEIN"/>
    <property type="match status" value="1"/>
</dbReference>
<dbReference type="SMART" id="SM00702">
    <property type="entry name" value="P4Hc"/>
    <property type="match status" value="1"/>
</dbReference>
<keyword evidence="8" id="KW-1185">Reference proteome</keyword>
<keyword evidence="4" id="KW-0560">Oxidoreductase</keyword>
<evidence type="ECO:0000256" key="1">
    <source>
        <dbReference type="ARBA" id="ARBA00001961"/>
    </source>
</evidence>